<sequence length="468" mass="51155">MIGITSCVRANVRLRFVLDEQPADLRDRRIARVVVARLGGMPDIPNASAPMEPASAAAAVIRRMEPRVAEVTDAVQQVILAEIAELRGDPQLIELLRASVEGNVTTIFAAIRHGIDVAGVTAPVAAVEYARRLAQHDVTPNALVRAYRLGQQELLRLVFAEVRAGGSGHDTALEVFEATFNATSQYIDWISEQVIEVYRLELDRWREGRERILGDQVRRILDGTVGHVDDLSSALRYPLRQHSLAVILWYPQPVLERGELIGMERFLRAAAKHVGATTAPLFLAHDRSTAWGWIPLSASSVDGAVTALREMADRDGSAPSVAIGAPRSGVEGFVRSHELAQHARAVALRAAGHDRVSVASGDPGVVIAAMLDGDLSTADVWVREVLGPLAEPTESDAHLRHSLQVFLEAGASFTAAAPLLHLHTNTVKYRVRKAVERRGRPIEEGRLDVEIALLLCRRFPAILEPNWH</sequence>
<dbReference type="Proteomes" id="UP000271626">
    <property type="component" value="Chromosome"/>
</dbReference>
<evidence type="ECO:0000313" key="5">
    <source>
        <dbReference type="EMBL" id="VDR37706.1"/>
    </source>
</evidence>
<evidence type="ECO:0000259" key="3">
    <source>
        <dbReference type="Pfam" id="PF14361"/>
    </source>
</evidence>
<dbReference type="InterPro" id="IPR025736">
    <property type="entry name" value="PucR_C-HTH_dom"/>
</dbReference>
<feature type="domain" description="CdaR GGDEF-like" evidence="4">
    <location>
        <begin position="228"/>
        <end position="345"/>
    </location>
</feature>
<organism evidence="5 6">
    <name type="scientific">Tsukamurella paurometabola</name>
    <name type="common">Corynebacterium paurometabolum</name>
    <dbReference type="NCBI Taxonomy" id="2061"/>
    <lineage>
        <taxon>Bacteria</taxon>
        <taxon>Bacillati</taxon>
        <taxon>Actinomycetota</taxon>
        <taxon>Actinomycetes</taxon>
        <taxon>Mycobacteriales</taxon>
        <taxon>Tsukamurellaceae</taxon>
        <taxon>Tsukamurella</taxon>
    </lineage>
</organism>
<dbReference type="InterPro" id="IPR041522">
    <property type="entry name" value="CdaR_GGDEF"/>
</dbReference>
<comment type="similarity">
    <text evidence="1">Belongs to the CdaR family.</text>
</comment>
<reference evidence="5 6" key="1">
    <citation type="submission" date="2018-12" db="EMBL/GenBank/DDBJ databases">
        <authorList>
            <consortium name="Pathogen Informatics"/>
        </authorList>
    </citation>
    <scope>NUCLEOTIDE SEQUENCE [LARGE SCALE GENOMIC DNA]</scope>
    <source>
        <strain evidence="5 6">NCTC10741</strain>
    </source>
</reference>
<protein>
    <submittedName>
        <fullName evidence="5">Sugar diacid utilization regulator</fullName>
    </submittedName>
</protein>
<feature type="domain" description="RsbT co-antagonist protein RsbRD N-terminal" evidence="3">
    <location>
        <begin position="70"/>
        <end position="211"/>
    </location>
</feature>
<gene>
    <name evidence="5" type="ORF">NCTC10741_00813</name>
</gene>
<dbReference type="RefSeq" id="WP_227967177.1">
    <property type="nucleotide sequence ID" value="NZ_CP085954.1"/>
</dbReference>
<evidence type="ECO:0000313" key="6">
    <source>
        <dbReference type="Proteomes" id="UP000271626"/>
    </source>
</evidence>
<dbReference type="InterPro" id="IPR051448">
    <property type="entry name" value="CdaR-like_regulators"/>
</dbReference>
<evidence type="ECO:0000259" key="2">
    <source>
        <dbReference type="Pfam" id="PF13556"/>
    </source>
</evidence>
<evidence type="ECO:0000256" key="1">
    <source>
        <dbReference type="ARBA" id="ARBA00006754"/>
    </source>
</evidence>
<dbReference type="Gene3D" id="1.10.10.2840">
    <property type="entry name" value="PucR C-terminal helix-turn-helix domain"/>
    <property type="match status" value="1"/>
</dbReference>
<name>A0A3P8MBA2_TSUPA</name>
<dbReference type="PANTHER" id="PTHR33744">
    <property type="entry name" value="CARBOHYDRATE DIACID REGULATOR"/>
    <property type="match status" value="1"/>
</dbReference>
<feature type="domain" description="PucR C-terminal helix-turn-helix" evidence="2">
    <location>
        <begin position="399"/>
        <end position="454"/>
    </location>
</feature>
<dbReference type="Pfam" id="PF17853">
    <property type="entry name" value="GGDEF_2"/>
    <property type="match status" value="1"/>
</dbReference>
<proteinExistence type="inferred from homology"/>
<dbReference type="Pfam" id="PF14361">
    <property type="entry name" value="RsbRD_N"/>
    <property type="match status" value="1"/>
</dbReference>
<accession>A0A3P8MBA2</accession>
<dbReference type="InterPro" id="IPR025751">
    <property type="entry name" value="RsbRD_N_dom"/>
</dbReference>
<dbReference type="AlphaFoldDB" id="A0A3P8MBA2"/>
<dbReference type="InterPro" id="IPR042070">
    <property type="entry name" value="PucR_C-HTH_sf"/>
</dbReference>
<dbReference type="Pfam" id="PF13556">
    <property type="entry name" value="HTH_30"/>
    <property type="match status" value="1"/>
</dbReference>
<dbReference type="PANTHER" id="PTHR33744:SF1">
    <property type="entry name" value="DNA-BINDING TRANSCRIPTIONAL ACTIVATOR ADER"/>
    <property type="match status" value="1"/>
</dbReference>
<evidence type="ECO:0000259" key="4">
    <source>
        <dbReference type="Pfam" id="PF17853"/>
    </source>
</evidence>
<dbReference type="EMBL" id="LR131273">
    <property type="protein sequence ID" value="VDR37706.1"/>
    <property type="molecule type" value="Genomic_DNA"/>
</dbReference>